<comment type="similarity">
    <text evidence="3">Belongs to the SOWAH family.</text>
</comment>
<evidence type="ECO:0000259" key="6">
    <source>
        <dbReference type="Pfam" id="PF25877"/>
    </source>
</evidence>
<feature type="compositionally biased region" description="Low complexity" evidence="5">
    <location>
        <begin position="382"/>
        <end position="395"/>
    </location>
</feature>
<evidence type="ECO:0000256" key="3">
    <source>
        <dbReference type="ARBA" id="ARBA00038122"/>
    </source>
</evidence>
<feature type="repeat" description="ANK" evidence="4">
    <location>
        <begin position="443"/>
        <end position="479"/>
    </location>
</feature>
<gene>
    <name evidence="8" type="primary">LOC115810142</name>
</gene>
<keyword evidence="1" id="KW-0677">Repeat</keyword>
<feature type="compositionally biased region" description="Basic and acidic residues" evidence="5">
    <location>
        <begin position="102"/>
        <end position="112"/>
    </location>
</feature>
<feature type="region of interest" description="Disordered" evidence="5">
    <location>
        <begin position="626"/>
        <end position="651"/>
    </location>
</feature>
<dbReference type="AlphaFoldDB" id="A0A6J2V7Z9"/>
<dbReference type="InterPro" id="IPR002110">
    <property type="entry name" value="Ankyrin_rpt"/>
</dbReference>
<dbReference type="Pfam" id="PF12796">
    <property type="entry name" value="Ank_2"/>
    <property type="match status" value="1"/>
</dbReference>
<keyword evidence="7" id="KW-1185">Reference proteome</keyword>
<dbReference type="PROSITE" id="PS50297">
    <property type="entry name" value="ANK_REP_REGION"/>
    <property type="match status" value="1"/>
</dbReference>
<feature type="compositionally biased region" description="Polar residues" evidence="5">
    <location>
        <begin position="333"/>
        <end position="346"/>
    </location>
</feature>
<evidence type="ECO:0000256" key="5">
    <source>
        <dbReference type="SAM" id="MobiDB-lite"/>
    </source>
</evidence>
<protein>
    <submittedName>
        <fullName evidence="8">Ankyrin repeat domain-containing protein SOWAHC-like</fullName>
    </submittedName>
</protein>
<evidence type="ECO:0000313" key="8">
    <source>
        <dbReference type="RefSeq" id="XP_030627927.1"/>
    </source>
</evidence>
<feature type="repeat" description="ANK" evidence="4">
    <location>
        <begin position="482"/>
        <end position="503"/>
    </location>
</feature>
<name>A0A6J2V7Z9_CHACN</name>
<feature type="domain" description="SOWAHA-C winged helix-turn-helix" evidence="6">
    <location>
        <begin position="4"/>
        <end position="85"/>
    </location>
</feature>
<feature type="region of interest" description="Disordered" evidence="5">
    <location>
        <begin position="95"/>
        <end position="160"/>
    </location>
</feature>
<feature type="compositionally biased region" description="Polar residues" evidence="5">
    <location>
        <begin position="316"/>
        <end position="325"/>
    </location>
</feature>
<dbReference type="SMART" id="SM00248">
    <property type="entry name" value="ANK"/>
    <property type="match status" value="2"/>
</dbReference>
<proteinExistence type="inferred from homology"/>
<feature type="region of interest" description="Disordered" evidence="5">
    <location>
        <begin position="380"/>
        <end position="403"/>
    </location>
</feature>
<feature type="compositionally biased region" description="Basic and acidic residues" evidence="5">
    <location>
        <begin position="282"/>
        <end position="296"/>
    </location>
</feature>
<dbReference type="PROSITE" id="PS50088">
    <property type="entry name" value="ANK_REPEAT"/>
    <property type="match status" value="2"/>
</dbReference>
<accession>A0A6J2V7Z9</accession>
<feature type="region of interest" description="Disordered" evidence="5">
    <location>
        <begin position="257"/>
        <end position="349"/>
    </location>
</feature>
<dbReference type="InterPro" id="IPR058889">
    <property type="entry name" value="WHD_SOWAHA-C"/>
</dbReference>
<keyword evidence="2 4" id="KW-0040">ANK repeat</keyword>
<dbReference type="Gene3D" id="1.25.40.20">
    <property type="entry name" value="Ankyrin repeat-containing domain"/>
    <property type="match status" value="1"/>
</dbReference>
<evidence type="ECO:0000256" key="4">
    <source>
        <dbReference type="PROSITE-ProRule" id="PRU00023"/>
    </source>
</evidence>
<feature type="compositionally biased region" description="Polar residues" evidence="5">
    <location>
        <begin position="117"/>
        <end position="144"/>
    </location>
</feature>
<reference evidence="8" key="1">
    <citation type="submission" date="2025-08" db="UniProtKB">
        <authorList>
            <consortium name="RefSeq"/>
        </authorList>
    </citation>
    <scope>IDENTIFICATION</scope>
</reference>
<evidence type="ECO:0000313" key="7">
    <source>
        <dbReference type="Proteomes" id="UP000504632"/>
    </source>
</evidence>
<dbReference type="PANTHER" id="PTHR14491:SF4">
    <property type="entry name" value="ANKYRIN REPEAT DOMAIN-CONTAINING PROTEIN SOWAHC"/>
    <property type="match status" value="1"/>
</dbReference>
<sequence>MATECTQETVLHFLTERGGRVKNSELIEHFRPIMRRDPGKKAIVKEALKRYVDNVASVKTENGEKYVCLKKKFRGPAKSSENGNDSACREHASLGNMSTMDQGDRNVSKDSEGPGILSQSNESCEYESNTKSAPQISFTASTDGRAQRDGCLETTENDEAKQEILLGSGYGTDSAEGVEPQPDITKSILDGVTANSGSIQPESRYCQSEMGQASSCTAPNRTLNGSEESLQIRKPQPKGEGVPQIAVIDASPSPIEADGAVFNLPQPGCSQRSGRAVVEGNGEPRNKTDENTKSFQDDIGIGRGYQHLKRRKPGGSQRSLQSSTDGPDEVQFDSASMSGSDSNTPRGSRKNFIELMMNSSPQVRRSMVFRNSIYLSTAKCPSGKGDSDSISIGSSNPDDENSQVALDPLEHEWMMCASDGEWESLHRLLAKEPNLIMKKDFVTGFTCLHWAAKMGKQELIAHLMTFAKEHGVDINVNARSSAGYTALHLAAMHNHAEVVKLLVGAYNADGEVRDYSGKKAHQYLKGRAGKDILELAGASCDSDTENVNCGERSRWRFSNVLQPNLKPLKVLNHSVSDEDVRGKASFMRSKPLRSKSSVGKVKPRLHKLRFKTQLVHSTSLFDRFDKDGGSGSVAPKRQAKSRSRPLSSLFG</sequence>
<dbReference type="SUPFAM" id="SSF48403">
    <property type="entry name" value="Ankyrin repeat"/>
    <property type="match status" value="1"/>
</dbReference>
<dbReference type="PANTHER" id="PTHR14491">
    <property type="entry name" value="SOSONDOWAH, ISOFORM G"/>
    <property type="match status" value="1"/>
</dbReference>
<dbReference type="OrthoDB" id="60433at2759"/>
<dbReference type="RefSeq" id="XP_030627927.1">
    <property type="nucleotide sequence ID" value="XM_030772067.1"/>
</dbReference>
<evidence type="ECO:0000256" key="1">
    <source>
        <dbReference type="ARBA" id="ARBA00022737"/>
    </source>
</evidence>
<dbReference type="Pfam" id="PF25877">
    <property type="entry name" value="WHD_SOWAH"/>
    <property type="match status" value="1"/>
</dbReference>
<evidence type="ECO:0000256" key="2">
    <source>
        <dbReference type="ARBA" id="ARBA00023043"/>
    </source>
</evidence>
<dbReference type="GeneID" id="115810142"/>
<dbReference type="InterPro" id="IPR036770">
    <property type="entry name" value="Ankyrin_rpt-contain_sf"/>
</dbReference>
<dbReference type="Proteomes" id="UP000504632">
    <property type="component" value="Chromosome 4"/>
</dbReference>
<organism evidence="7 8">
    <name type="scientific">Chanos chanos</name>
    <name type="common">Milkfish</name>
    <name type="synonym">Mugil chanos</name>
    <dbReference type="NCBI Taxonomy" id="29144"/>
    <lineage>
        <taxon>Eukaryota</taxon>
        <taxon>Metazoa</taxon>
        <taxon>Chordata</taxon>
        <taxon>Craniata</taxon>
        <taxon>Vertebrata</taxon>
        <taxon>Euteleostomi</taxon>
        <taxon>Actinopterygii</taxon>
        <taxon>Neopterygii</taxon>
        <taxon>Teleostei</taxon>
        <taxon>Ostariophysi</taxon>
        <taxon>Gonorynchiformes</taxon>
        <taxon>Chanidae</taxon>
        <taxon>Chanos</taxon>
    </lineage>
</organism>
<dbReference type="InParanoid" id="A0A6J2V7Z9"/>